<accession>A0A4R0NNL5</accession>
<feature type="signal peptide" evidence="1">
    <location>
        <begin position="1"/>
        <end position="25"/>
    </location>
</feature>
<comment type="caution">
    <text evidence="2">The sequence shown here is derived from an EMBL/GenBank/DDBJ whole genome shotgun (WGS) entry which is preliminary data.</text>
</comment>
<keyword evidence="3" id="KW-1185">Reference proteome</keyword>
<organism evidence="2 3">
    <name type="scientific">Pedobacter frigidisoli</name>
    <dbReference type="NCBI Taxonomy" id="2530455"/>
    <lineage>
        <taxon>Bacteria</taxon>
        <taxon>Pseudomonadati</taxon>
        <taxon>Bacteroidota</taxon>
        <taxon>Sphingobacteriia</taxon>
        <taxon>Sphingobacteriales</taxon>
        <taxon>Sphingobacteriaceae</taxon>
        <taxon>Pedobacter</taxon>
    </lineage>
</organism>
<sequence length="137" mass="15337">MNLNFTKTLALTLVIGLFYSSNSFAQTTQTAALDRGKNLVKLNFGSFLFKSVNIQYERAIHKKMTVGVGVRLMPKSSIPFSSSFDSADEQIGSLKLSNFAITPEVKWYFGKDVFKGFYVAPFLRLANYSAKLIMNLL</sequence>
<evidence type="ECO:0000256" key="1">
    <source>
        <dbReference type="SAM" id="SignalP"/>
    </source>
</evidence>
<dbReference type="RefSeq" id="WP_131561597.1">
    <property type="nucleotide sequence ID" value="NZ_SJSN01000017.1"/>
</dbReference>
<evidence type="ECO:0000313" key="2">
    <source>
        <dbReference type="EMBL" id="TCD02316.1"/>
    </source>
</evidence>
<feature type="chain" id="PRO_5021018585" evidence="1">
    <location>
        <begin position="26"/>
        <end position="137"/>
    </location>
</feature>
<gene>
    <name evidence="2" type="ORF">EZ449_18315</name>
</gene>
<dbReference type="Proteomes" id="UP000291485">
    <property type="component" value="Unassembled WGS sequence"/>
</dbReference>
<dbReference type="AlphaFoldDB" id="A0A4R0NNL5"/>
<keyword evidence="1" id="KW-0732">Signal</keyword>
<reference evidence="2 3" key="1">
    <citation type="submission" date="2019-02" db="EMBL/GenBank/DDBJ databases">
        <title>Pedobacter sp. RP-3-11 sp. nov., isolated from Arctic soil.</title>
        <authorList>
            <person name="Dahal R.H."/>
        </authorList>
    </citation>
    <scope>NUCLEOTIDE SEQUENCE [LARGE SCALE GENOMIC DNA]</scope>
    <source>
        <strain evidence="2 3">RP-3-11</strain>
    </source>
</reference>
<dbReference type="OrthoDB" id="1118958at2"/>
<name>A0A4R0NNL5_9SPHI</name>
<protein>
    <submittedName>
        <fullName evidence="2">DUF3575 domain-containing protein</fullName>
    </submittedName>
</protein>
<dbReference type="EMBL" id="SJSN01000017">
    <property type="protein sequence ID" value="TCD02316.1"/>
    <property type="molecule type" value="Genomic_DNA"/>
</dbReference>
<evidence type="ECO:0000313" key="3">
    <source>
        <dbReference type="Proteomes" id="UP000291485"/>
    </source>
</evidence>
<dbReference type="Pfam" id="PF12099">
    <property type="entry name" value="DUF3575"/>
    <property type="match status" value="1"/>
</dbReference>
<proteinExistence type="predicted"/>
<dbReference type="InterPro" id="IPR021958">
    <property type="entry name" value="DUF3575"/>
</dbReference>